<feature type="coiled-coil region" evidence="1">
    <location>
        <begin position="365"/>
        <end position="392"/>
    </location>
</feature>
<feature type="transmembrane region" description="Helical" evidence="3">
    <location>
        <begin position="418"/>
        <end position="438"/>
    </location>
</feature>
<proteinExistence type="predicted"/>
<feature type="region of interest" description="Disordered" evidence="2">
    <location>
        <begin position="1620"/>
        <end position="1669"/>
    </location>
</feature>
<dbReference type="PANTHER" id="PTHR32309">
    <property type="entry name" value="TYROSINE-PROTEIN KINASE"/>
    <property type="match status" value="1"/>
</dbReference>
<feature type="region of interest" description="Disordered" evidence="2">
    <location>
        <begin position="990"/>
        <end position="1010"/>
    </location>
</feature>
<evidence type="ECO:0000256" key="1">
    <source>
        <dbReference type="SAM" id="Coils"/>
    </source>
</evidence>
<organism evidence="4 5">
    <name type="scientific">Bryocella elongata</name>
    <dbReference type="NCBI Taxonomy" id="863522"/>
    <lineage>
        <taxon>Bacteria</taxon>
        <taxon>Pseudomonadati</taxon>
        <taxon>Acidobacteriota</taxon>
        <taxon>Terriglobia</taxon>
        <taxon>Terriglobales</taxon>
        <taxon>Acidobacteriaceae</taxon>
        <taxon>Bryocella</taxon>
    </lineage>
</organism>
<dbReference type="Gene3D" id="3.40.50.300">
    <property type="entry name" value="P-loop containing nucleotide triphosphate hydrolases"/>
    <property type="match status" value="1"/>
</dbReference>
<dbReference type="InterPro" id="IPR027417">
    <property type="entry name" value="P-loop_NTPase"/>
</dbReference>
<keyword evidence="3" id="KW-1133">Transmembrane helix</keyword>
<feature type="region of interest" description="Disordered" evidence="2">
    <location>
        <begin position="816"/>
        <end position="861"/>
    </location>
</feature>
<evidence type="ECO:0000313" key="5">
    <source>
        <dbReference type="Proteomes" id="UP000236728"/>
    </source>
</evidence>
<sequence length="1758" mass="188519">MGGAATRSAAPPAFRLDVVRSVRQHVPLALSVGTIVFALVVIFALSRKPMYQAESMTYVEPLVTRSVDDGTPGVYDPSRYDSYLQQQMQTATRPDILEQAIATLPAGTWQLPGEDIHSAAARLAASLKVQRVAQSYQLSISLSSPNPRQAADVVNAATNIFLQQGRHDETVRQDGRLQLLKEEHARIQAELDADQKEQTQLGQQLGVADPAGSFGNPFDSQLANIRSELVSARQAHDIAAAQLATIASAKDPDGAKAVADDAIASDATVTALKQTITQRRALLASQMAALTPANPVYKQDQQEIAQLDKQLDGRVTQLRDVAERKLEDKLRLDLERTGDVEARLNGQLAQQTALAHTAAPRLQRATELAADITRLENRYTTVEEAIRSLSLDTNGPGTTHLVVAASVPSKPEPSKQRLLFALALPLGLLAGIAAAVFARKRDPRLYTEGDVEEQIGFLPMVSMPALEEVSSVAAEEYLLRMAAALERAYRVGKARTFVFTAATPTTDISGFVHALRLKLIGLGFKTQAVSADEALLGQNVGVQPAAVRPGLQDGLATASLDRLKSSYDMILLEARPLMHSAEAEYAVRTADATILVVESAFTTNEEIRECALLLQRLKADGIGVALLGLHRNVVGAEMRASIAEAERRRPARAIPTATAEPKVLEDRVYDMMERRARQERVVSAREDAGKLGIVEPKRAPDEDQAPYEDRISSFQHEEQDGTPYVECVTAARPNVTPATISRPVSSASTREVPMRDKMDDLRKSLAQVEFTDNNIADDLPDGSPAVGRSFFRFFERNPEEESPAVIGSEIERAFDRVLKRPEPQPRRSNSSQEFGRTAAEPTPQLPSRYIPAEPAPPVIPERHPLMQDLVPAEPMQPAWSFAPENHAPDRESNSYDASSYDSAGYDSGNHSAEGYMSESYAAAPSSHQPDFDTLRELRMPWGQSEPEAIEPEVSPLSEARMPWTYSSSSYAPQSHTSDDALHPVAEEPMQHAVSKAATGPTPPAPSSDRRALYPVYVPSENVIAARMPQPPATALDPAPAHFPDPELTPFAREQHRREVARAAEPLPVALVDPRLDSGTFRHVAPAEMTTDHLRSELIPAHATAVDPAGSMYVLRDELSSPLASARVAPEMRVAEPIAISSARSAAAVAAQRLAAKMAAELPAAPPTPSFPRREHISGHHAAFAAEAVTPVVASPIAATPVSSASAVEAPDEDMPGWLSSAEAERIRQLLARFSDGVARSQVEEPAATWFAQPRSAESQPEPVPALASGPLYAASAFQPIQAPEPKSASDLRPVASVATARPTDAEIHFGYSHAQPSVPAVEVTSSAWGAPSAAAASFVEPVIAEPAVPSFSAYTPSVSIEAPQVSASAPVSWSVPDAIHAPDFGVPAELKAYEIPASTLPAASMPVPEFASAAHFEQPAAALDAEPEGEVVPELQWPSWPTLARNATLLPSDHQEAESRPWYETFENHFREASQNESLVVAESVPHVAVEPAPIADADAEPAPKPVSYAPVAPTHAEPAQAAPTPAPGLALQVEAPTESMAAPVVIRVAEAAPQPVIEAVNNSQTHAVLPTNPISTLYSSHAPSAVSRASAEAVLARTLAQAPVRSFEESGPLYFHESHPATPMPRADAGETLRFNGNGHAPSNGNGTSTNGNGNGHASNGNGHPVNGYQRLVESSRYELQAAEVEFEAPTPWKTRKPPVSAPAQVDELTPQPGRWGMLSRFDPHSTSADVLGPAGARFAEDRDDSEEEPQRRSATR</sequence>
<feature type="compositionally biased region" description="Low complexity" evidence="2">
    <location>
        <begin position="1642"/>
        <end position="1666"/>
    </location>
</feature>
<protein>
    <submittedName>
        <fullName evidence="4">Uncharacterized protein involved in exopolysaccharide biosynthesis</fullName>
    </submittedName>
</protein>
<feature type="compositionally biased region" description="Basic and acidic residues" evidence="2">
    <location>
        <begin position="816"/>
        <end position="825"/>
    </location>
</feature>
<dbReference type="EMBL" id="FNVA01000006">
    <property type="protein sequence ID" value="SEG52458.1"/>
    <property type="molecule type" value="Genomic_DNA"/>
</dbReference>
<keyword evidence="5" id="KW-1185">Reference proteome</keyword>
<keyword evidence="3" id="KW-0472">Membrane</keyword>
<dbReference type="PANTHER" id="PTHR32309:SF31">
    <property type="entry name" value="CAPSULAR EXOPOLYSACCHARIDE FAMILY"/>
    <property type="match status" value="1"/>
</dbReference>
<evidence type="ECO:0000313" key="4">
    <source>
        <dbReference type="EMBL" id="SEG52458.1"/>
    </source>
</evidence>
<feature type="transmembrane region" description="Helical" evidence="3">
    <location>
        <begin position="26"/>
        <end position="46"/>
    </location>
</feature>
<accession>A0A1H6AUX7</accession>
<evidence type="ECO:0000256" key="3">
    <source>
        <dbReference type="SAM" id="Phobius"/>
    </source>
</evidence>
<feature type="compositionally biased region" description="Low complexity" evidence="2">
    <location>
        <begin position="894"/>
        <end position="909"/>
    </location>
</feature>
<keyword evidence="1" id="KW-0175">Coiled coil</keyword>
<gene>
    <name evidence="4" type="ORF">SAMN05421819_3298</name>
</gene>
<evidence type="ECO:0000256" key="2">
    <source>
        <dbReference type="SAM" id="MobiDB-lite"/>
    </source>
</evidence>
<dbReference type="InterPro" id="IPR050445">
    <property type="entry name" value="Bact_polysacc_biosynth/exp"/>
</dbReference>
<feature type="region of interest" description="Disordered" evidence="2">
    <location>
        <begin position="880"/>
        <end position="911"/>
    </location>
</feature>
<keyword evidence="3" id="KW-0812">Transmembrane</keyword>
<name>A0A1H6AUX7_9BACT</name>
<dbReference type="Proteomes" id="UP000236728">
    <property type="component" value="Unassembled WGS sequence"/>
</dbReference>
<feature type="region of interest" description="Disordered" evidence="2">
    <location>
        <begin position="1690"/>
        <end position="1758"/>
    </location>
</feature>
<reference evidence="4 5" key="1">
    <citation type="submission" date="2016-10" db="EMBL/GenBank/DDBJ databases">
        <authorList>
            <person name="de Groot N.N."/>
        </authorList>
    </citation>
    <scope>NUCLEOTIDE SEQUENCE [LARGE SCALE GENOMIC DNA]</scope>
    <source>
        <strain evidence="4 5">DSM 22489</strain>
    </source>
</reference>